<evidence type="ECO:0000256" key="1">
    <source>
        <dbReference type="SAM" id="MobiDB-lite"/>
    </source>
</evidence>
<dbReference type="InterPro" id="IPR000253">
    <property type="entry name" value="FHA_dom"/>
</dbReference>
<dbReference type="FunFam" id="2.40.50.140:FF:000061">
    <property type="entry name" value="ATP-dependent RNA helicase DHX8"/>
    <property type="match status" value="1"/>
</dbReference>
<dbReference type="SUPFAM" id="SSF49879">
    <property type="entry name" value="SMAD/FHA domain"/>
    <property type="match status" value="1"/>
</dbReference>
<evidence type="ECO:0000259" key="2">
    <source>
        <dbReference type="PROSITE" id="PS50006"/>
    </source>
</evidence>
<gene>
    <name evidence="4" type="ORF">AB1Y20_003991</name>
</gene>
<dbReference type="PANTHER" id="PTHR23308">
    <property type="entry name" value="NUCLEAR INHIBITOR OF PROTEIN PHOSPHATASE-1"/>
    <property type="match status" value="1"/>
</dbReference>
<dbReference type="InterPro" id="IPR050923">
    <property type="entry name" value="Cell_Proc_Reg/RNA_Proc"/>
</dbReference>
<feature type="domain" description="S1 motif" evidence="3">
    <location>
        <begin position="61"/>
        <end position="129"/>
    </location>
</feature>
<dbReference type="Pfam" id="PF00575">
    <property type="entry name" value="S1"/>
    <property type="match status" value="1"/>
</dbReference>
<feature type="region of interest" description="Disordered" evidence="1">
    <location>
        <begin position="175"/>
        <end position="199"/>
    </location>
</feature>
<dbReference type="EMBL" id="JBGBPQ010000012">
    <property type="protein sequence ID" value="KAL1514911.1"/>
    <property type="molecule type" value="Genomic_DNA"/>
</dbReference>
<comment type="caution">
    <text evidence="4">The sequence shown here is derived from an EMBL/GenBank/DDBJ whole genome shotgun (WGS) entry which is preliminary data.</text>
</comment>
<dbReference type="InterPro" id="IPR012340">
    <property type="entry name" value="NA-bd_OB-fold"/>
</dbReference>
<evidence type="ECO:0000259" key="3">
    <source>
        <dbReference type="PROSITE" id="PS50126"/>
    </source>
</evidence>
<dbReference type="PROSITE" id="PS50126">
    <property type="entry name" value="S1"/>
    <property type="match status" value="1"/>
</dbReference>
<feature type="region of interest" description="Disordered" evidence="1">
    <location>
        <begin position="1"/>
        <end position="64"/>
    </location>
</feature>
<evidence type="ECO:0000313" key="5">
    <source>
        <dbReference type="Proteomes" id="UP001515480"/>
    </source>
</evidence>
<organism evidence="4 5">
    <name type="scientific">Prymnesium parvum</name>
    <name type="common">Toxic golden alga</name>
    <dbReference type="NCBI Taxonomy" id="97485"/>
    <lineage>
        <taxon>Eukaryota</taxon>
        <taxon>Haptista</taxon>
        <taxon>Haptophyta</taxon>
        <taxon>Prymnesiophyceae</taxon>
        <taxon>Prymnesiales</taxon>
        <taxon>Prymnesiaceae</taxon>
        <taxon>Prymnesium</taxon>
    </lineage>
</organism>
<reference evidence="4 5" key="1">
    <citation type="journal article" date="2024" name="Science">
        <title>Giant polyketide synthase enzymes in the biosynthesis of giant marine polyether toxins.</title>
        <authorList>
            <person name="Fallon T.R."/>
            <person name="Shende V.V."/>
            <person name="Wierzbicki I.H."/>
            <person name="Pendleton A.L."/>
            <person name="Watervoot N.F."/>
            <person name="Auber R.P."/>
            <person name="Gonzalez D.J."/>
            <person name="Wisecaver J.H."/>
            <person name="Moore B.S."/>
        </authorList>
    </citation>
    <scope>NUCLEOTIDE SEQUENCE [LARGE SCALE GENOMIC DNA]</scope>
    <source>
        <strain evidence="4 5">12B1</strain>
    </source>
</reference>
<dbReference type="Gene3D" id="2.40.50.140">
    <property type="entry name" value="Nucleic acid-binding proteins"/>
    <property type="match status" value="1"/>
</dbReference>
<keyword evidence="5" id="KW-1185">Reference proteome</keyword>
<dbReference type="Gene3D" id="2.60.200.20">
    <property type="match status" value="1"/>
</dbReference>
<sequence length="346" mass="39559">MRSRSPERRKRSRARSESRSSSRSPRPRRRRSPSRSRSPRPRADRRERAPREAKDSRPEVGAVGEARVLSVKPYGAFVEFEGCRVHGLVHISQLSRQRVESVEEVVSMGDRVKVKVLDSEEGKLSLSMKAVNQETGEDLGGEVVPVRRRHKDNDEAELATMKWGTAEQKNELAALDRDEEPEPSAPKVKPNFEPSGKLAEDTNKVNGVILKWAEPRDAQKPSKRWRLYVFKGKESLEPYLIHRQSGYLLGRDRRVADIPLDHPSCTSQHAVIQFRVTQKNERDANGKEKSTYTVRPYLMDLGSTNGTYINGDRIESQKYVELLEKDVLRFGYSSREYVILHDGSRD</sequence>
<evidence type="ECO:0008006" key="6">
    <source>
        <dbReference type="Google" id="ProtNLM"/>
    </source>
</evidence>
<feature type="compositionally biased region" description="Basic residues" evidence="1">
    <location>
        <begin position="25"/>
        <end position="40"/>
    </location>
</feature>
<dbReference type="InterPro" id="IPR003029">
    <property type="entry name" value="S1_domain"/>
</dbReference>
<dbReference type="GO" id="GO:0003676">
    <property type="term" value="F:nucleic acid binding"/>
    <property type="evidence" value="ECO:0007669"/>
    <property type="project" value="InterPro"/>
</dbReference>
<accession>A0AB34J8A3</accession>
<protein>
    <recommendedName>
        <fullName evidence="6">FHA domain-containing protein</fullName>
    </recommendedName>
</protein>
<dbReference type="SMART" id="SM00240">
    <property type="entry name" value="FHA"/>
    <property type="match status" value="1"/>
</dbReference>
<dbReference type="Proteomes" id="UP001515480">
    <property type="component" value="Unassembled WGS sequence"/>
</dbReference>
<dbReference type="PROSITE" id="PS50006">
    <property type="entry name" value="FHA_DOMAIN"/>
    <property type="match status" value="1"/>
</dbReference>
<feature type="domain" description="FHA" evidence="2">
    <location>
        <begin position="247"/>
        <end position="314"/>
    </location>
</feature>
<dbReference type="InterPro" id="IPR008984">
    <property type="entry name" value="SMAD_FHA_dom_sf"/>
</dbReference>
<feature type="compositionally biased region" description="Basic and acidic residues" evidence="1">
    <location>
        <begin position="41"/>
        <end position="58"/>
    </location>
</feature>
<proteinExistence type="predicted"/>
<name>A0AB34J8A3_PRYPA</name>
<dbReference type="AlphaFoldDB" id="A0AB34J8A3"/>
<dbReference type="SMART" id="SM00316">
    <property type="entry name" value="S1"/>
    <property type="match status" value="1"/>
</dbReference>
<dbReference type="SUPFAM" id="SSF50249">
    <property type="entry name" value="Nucleic acid-binding proteins"/>
    <property type="match status" value="1"/>
</dbReference>
<dbReference type="Pfam" id="PF00498">
    <property type="entry name" value="FHA"/>
    <property type="match status" value="1"/>
</dbReference>
<evidence type="ECO:0000313" key="4">
    <source>
        <dbReference type="EMBL" id="KAL1514911.1"/>
    </source>
</evidence>